<dbReference type="Gene3D" id="3.40.50.300">
    <property type="entry name" value="P-loop containing nucleotide triphosphate hydrolases"/>
    <property type="match status" value="1"/>
</dbReference>
<evidence type="ECO:0000313" key="5">
    <source>
        <dbReference type="Proteomes" id="UP001327225"/>
    </source>
</evidence>
<dbReference type="EMBL" id="CP141059">
    <property type="protein sequence ID" value="WQQ25985.1"/>
    <property type="molecule type" value="Genomic_DNA"/>
</dbReference>
<keyword evidence="5" id="KW-1185">Reference proteome</keyword>
<dbReference type="PANTHER" id="PTHR10605:SF56">
    <property type="entry name" value="BIFUNCTIONAL HEPARAN SULFATE N-DEACETYLASE_N-SULFOTRANSFERASE"/>
    <property type="match status" value="1"/>
</dbReference>
<evidence type="ECO:0000259" key="3">
    <source>
        <dbReference type="Pfam" id="PF00685"/>
    </source>
</evidence>
<accession>A0ABZ0ZNW1</accession>
<dbReference type="InterPro" id="IPR027417">
    <property type="entry name" value="P-loop_NTPase"/>
</dbReference>
<feature type="domain" description="Sulfotransferase" evidence="3">
    <location>
        <begin position="79"/>
        <end position="262"/>
    </location>
</feature>
<dbReference type="GO" id="GO:0016740">
    <property type="term" value="F:transferase activity"/>
    <property type="evidence" value="ECO:0007669"/>
    <property type="project" value="UniProtKB-KW"/>
</dbReference>
<dbReference type="Pfam" id="PF00685">
    <property type="entry name" value="Sulfotransfer_1"/>
    <property type="match status" value="1"/>
</dbReference>
<dbReference type="Proteomes" id="UP001327225">
    <property type="component" value="Chromosome"/>
</dbReference>
<evidence type="ECO:0000256" key="1">
    <source>
        <dbReference type="ARBA" id="ARBA00022679"/>
    </source>
</evidence>
<evidence type="ECO:0000256" key="2">
    <source>
        <dbReference type="ARBA" id="ARBA00023180"/>
    </source>
</evidence>
<dbReference type="RefSeq" id="WP_322937130.1">
    <property type="nucleotide sequence ID" value="NZ_CP141059.1"/>
</dbReference>
<dbReference type="PANTHER" id="PTHR10605">
    <property type="entry name" value="HEPARAN SULFATE SULFOTRANSFERASE"/>
    <property type="match status" value="1"/>
</dbReference>
<dbReference type="SUPFAM" id="SSF52540">
    <property type="entry name" value="P-loop containing nucleoside triphosphate hydrolases"/>
    <property type="match status" value="1"/>
</dbReference>
<dbReference type="InterPro" id="IPR000863">
    <property type="entry name" value="Sulfotransferase_dom"/>
</dbReference>
<dbReference type="InterPro" id="IPR037359">
    <property type="entry name" value="NST/OST"/>
</dbReference>
<gene>
    <name evidence="4" type="ORF">SHK19_18700</name>
</gene>
<proteinExistence type="predicted"/>
<evidence type="ECO:0000313" key="4">
    <source>
        <dbReference type="EMBL" id="WQQ25985.1"/>
    </source>
</evidence>
<name>A0ABZ0ZNW1_9ACTN</name>
<sequence length="352" mass="39952">MTTLSRSSVEPDLLTVQCDVCFPQHIATTTLEVFAERRWLLRERGDDVDMCHHCRFEPQQGQTPRVERARGVESTGSLPNFFIIGAAKAGTTSLHFYLDQHPDVFMAEAKELHYFCDPDCADWLALYREQFPADAKIRGEASTLYTRSPAIPGVPARMAALVPDARLVYLVRDPVERAMASWREERFHVTERRPAEEAFRHPEDPHNPYVAASRYAQQLEGFLEHYPAERVLVLDQRELATATGEVVEQVVGFLGLPQHPIDTETRHNEGGTKLEYSSLGHRLRFSAPARAVRRMPLPARRALTAPARRLLRRPIEAPELPADLMTRLRETLAPDAARLRELTGLPLSHWTV</sequence>
<organism evidence="4 5">
    <name type="scientific">Nocardioides bizhenqiangii</name>
    <dbReference type="NCBI Taxonomy" id="3095076"/>
    <lineage>
        <taxon>Bacteria</taxon>
        <taxon>Bacillati</taxon>
        <taxon>Actinomycetota</taxon>
        <taxon>Actinomycetes</taxon>
        <taxon>Propionibacteriales</taxon>
        <taxon>Nocardioidaceae</taxon>
        <taxon>Nocardioides</taxon>
    </lineage>
</organism>
<reference evidence="5" key="1">
    <citation type="submission" date="2023-12" db="EMBL/GenBank/DDBJ databases">
        <title>Novel species in genus Nocardioides.</title>
        <authorList>
            <person name="Zhou H."/>
        </authorList>
    </citation>
    <scope>NUCLEOTIDE SEQUENCE [LARGE SCALE GENOMIC DNA]</scope>
    <source>
        <strain evidence="5">HM61</strain>
    </source>
</reference>
<keyword evidence="1 4" id="KW-0808">Transferase</keyword>
<protein>
    <submittedName>
        <fullName evidence="4">Sulfotransferase</fullName>
        <ecNumber evidence="4">2.8.2.-</ecNumber>
    </submittedName>
</protein>
<dbReference type="EC" id="2.8.2.-" evidence="4"/>
<keyword evidence="2" id="KW-0325">Glycoprotein</keyword>